<dbReference type="PROSITE" id="PS00211">
    <property type="entry name" value="ABC_TRANSPORTER_1"/>
    <property type="match status" value="2"/>
</dbReference>
<dbReference type="Pfam" id="PF00005">
    <property type="entry name" value="ABC_tran"/>
    <property type="match status" value="2"/>
</dbReference>
<dbReference type="InterPro" id="IPR050173">
    <property type="entry name" value="ABC_transporter_C-like"/>
</dbReference>
<dbReference type="GO" id="GO:0140359">
    <property type="term" value="F:ABC-type transporter activity"/>
    <property type="evidence" value="ECO:0007669"/>
    <property type="project" value="InterPro"/>
</dbReference>
<feature type="region of interest" description="Disordered" evidence="10">
    <location>
        <begin position="1"/>
        <end position="22"/>
    </location>
</feature>
<dbReference type="InterPro" id="IPR017871">
    <property type="entry name" value="ABC_transporter-like_CS"/>
</dbReference>
<dbReference type="InterPro" id="IPR044726">
    <property type="entry name" value="ABCC_6TM_D2"/>
</dbReference>
<dbReference type="EMBL" id="CAMPGE010000456">
    <property type="protein sequence ID" value="CAI2359203.1"/>
    <property type="molecule type" value="Genomic_DNA"/>
</dbReference>
<feature type="domain" description="ABC transporter" evidence="12">
    <location>
        <begin position="1155"/>
        <end position="1389"/>
    </location>
</feature>
<dbReference type="InterPro" id="IPR011527">
    <property type="entry name" value="ABC1_TM_dom"/>
</dbReference>
<feature type="compositionally biased region" description="Polar residues" evidence="10">
    <location>
        <begin position="1"/>
        <end position="14"/>
    </location>
</feature>
<feature type="compositionally biased region" description="Basic and acidic residues" evidence="10">
    <location>
        <begin position="768"/>
        <end position="791"/>
    </location>
</feature>
<comment type="similarity">
    <text evidence="2">Belongs to the ABC transporter superfamily. ABCC family. Conjugate transporter (TC 3.A.1.208) subfamily.</text>
</comment>
<comment type="caution">
    <text evidence="14">The sequence shown here is derived from an EMBL/GenBank/DDBJ whole genome shotgun (WGS) entry which is preliminary data.</text>
</comment>
<dbReference type="PROSITE" id="PS50929">
    <property type="entry name" value="ABC_TM1F"/>
    <property type="match status" value="2"/>
</dbReference>
<feature type="region of interest" description="Disordered" evidence="10">
    <location>
        <begin position="761"/>
        <end position="794"/>
    </location>
</feature>
<feature type="domain" description="ABC transporter" evidence="12">
    <location>
        <begin position="510"/>
        <end position="757"/>
    </location>
</feature>
<feature type="transmembrane region" description="Helical" evidence="11">
    <location>
        <begin position="238"/>
        <end position="255"/>
    </location>
</feature>
<dbReference type="InterPro" id="IPR003439">
    <property type="entry name" value="ABC_transporter-like_ATP-bd"/>
</dbReference>
<dbReference type="PANTHER" id="PTHR24223">
    <property type="entry name" value="ATP-BINDING CASSETTE SUB-FAMILY C"/>
    <property type="match status" value="1"/>
</dbReference>
<evidence type="ECO:0000256" key="7">
    <source>
        <dbReference type="ARBA" id="ARBA00022840"/>
    </source>
</evidence>
<dbReference type="GO" id="GO:0005524">
    <property type="term" value="F:ATP binding"/>
    <property type="evidence" value="ECO:0007669"/>
    <property type="project" value="UniProtKB-KW"/>
</dbReference>
<dbReference type="CDD" id="cd18580">
    <property type="entry name" value="ABC_6TM_ABCC_D2"/>
    <property type="match status" value="1"/>
</dbReference>
<evidence type="ECO:0000259" key="12">
    <source>
        <dbReference type="PROSITE" id="PS50893"/>
    </source>
</evidence>
<dbReference type="Pfam" id="PF00664">
    <property type="entry name" value="ABC_membrane"/>
    <property type="match status" value="2"/>
</dbReference>
<comment type="subcellular location">
    <subcellularLocation>
        <location evidence="1">Membrane</location>
        <topology evidence="1">Multi-pass membrane protein</topology>
    </subcellularLocation>
</comment>
<dbReference type="PROSITE" id="PS50893">
    <property type="entry name" value="ABC_TRANSPORTER_2"/>
    <property type="match status" value="2"/>
</dbReference>
<dbReference type="CDD" id="cd18579">
    <property type="entry name" value="ABC_6TM_ABCC_D1"/>
    <property type="match status" value="1"/>
</dbReference>
<dbReference type="GO" id="GO:0016887">
    <property type="term" value="F:ATP hydrolysis activity"/>
    <property type="evidence" value="ECO:0007669"/>
    <property type="project" value="InterPro"/>
</dbReference>
<proteinExistence type="inferred from homology"/>
<sequence>MDSSGHINEAQNQPLIEEDGQNTTEGFNHPDSIFKEHPFENAGILSKFFFSWPYKVLQFGSKNQFKVENLGGIRDINSSQYQAKRFKESWQKYKNSKKMPIFKALARTHMKEFLFAFFINFIVVCMHISIPFLIIQIIEFMSTPSGEDGGIWIGIGLIAAYVIISWLAFLLDEHAVFLQALLGDNAYSGMISNIYEKILKITPSTNKDFRQGEIINFIQVDAEKAFDIAWCFPPVARLPIQLIFGIAFLLYYFGWFLLPSLGVAVLLVILNFYIAIWNSRIQDEVLERKDKRMNTTTEVVNNIKVIKLNSWGRFFIDKVARLRKREIHSVNKGLVVNTVEIITAFIMSPVFMVGTFFLFFVFGNTMILAHAFAARHVFYSLEEPIRWVPQFVGTFAEFLVSMRRIEKFLQCDEINPNIVEMNNEYCKEKEIDILIENANFTWAGSKVKEKEKDEDKKDTKEKKNKEEEKEDKKKDKASKKTYTINEEYQSLDMDDIEDGLNTSTNTTTSTSSDSKNKKLTDSIELKDINLKIHKGEFICIIGEVGSGKSSLLSAILGDMLYLSDETIEVNQDRILDEELRKELIRAALTEQSIVKLGGSISYAQQVPWIQNKTIRDNILFGKRMDEQRYNQVIEMCELGPDLGLFPGGDLTEIGEKGINLSGGQKARVSLARSIYADNDILLMDDPVSALDANVKRKFKDVFMNQLREKTRILVTHAIDFIDCVDRIIVMESGRIKYCGTYEELQHSEEIKHIVEVLAHQAGEDDSQEEKKEESKKETKETPQEKVEEKSFISEQGTRITDEENDEKIDVGWNVYKTFFLSDNFWVLYLMTFPLLAVYAYFIVNHTISFGHWIENSNDGIEYGRNFLIVVLYPFGYTLMISLVFLLITVSIVRSSRLLHEKMFKKTINAPINLYFDKTPSGRVLNRFSKDINKIDTTISHRLVWSTECYTSFLYNLVIAMIAMPWVGIIIPIILLICFFLVRFYMKTYRDIKRLTSVTHSPVIAQLSETLSGCSTIRNFGKEEQFINDNFKKINLNISSEFWLGAVRRWFTVRLELSCRVIIIAALCLMLYFKDDMNPILVGVFLNHMMWMNNEIIWGAQTMTEFESDLVSYQRCLKILEIPQENTQNVQKQLLLNDKSFEKLNVNTKWPNSGRIGFNNFSLKYRPTTPTVLKNLSFSINNGEKIGVVGRTGAGKSTLCLALCRIVEAYQGSITIDEQDISTVDLEQLRNKITIIPQDPTLFNGSLRFNLDPEGIHPDSTLLDLASQASLQKLVDRDDKGLDQNIEEGGANLSSGEKQLLCICRAILRKNRVVLMDEATANIDIKTEQTIQELINTQFRDSTVITIAHRLNTIMSSDRILVLSHGELVEYDSPGNLLKDPGSMFKSYVDSFKNK</sequence>
<keyword evidence="5" id="KW-0677">Repeat</keyword>
<dbReference type="InterPro" id="IPR027417">
    <property type="entry name" value="P-loop_NTPase"/>
</dbReference>
<feature type="transmembrane region" description="Helical" evidence="11">
    <location>
        <begin position="150"/>
        <end position="171"/>
    </location>
</feature>
<feature type="transmembrane region" description="Helical" evidence="11">
    <location>
        <begin position="261"/>
        <end position="279"/>
    </location>
</feature>
<evidence type="ECO:0000256" key="3">
    <source>
        <dbReference type="ARBA" id="ARBA00022448"/>
    </source>
</evidence>
<feature type="domain" description="ABC transmembrane type-1" evidence="13">
    <location>
        <begin position="114"/>
        <end position="397"/>
    </location>
</feature>
<dbReference type="GO" id="GO:0016020">
    <property type="term" value="C:membrane"/>
    <property type="evidence" value="ECO:0007669"/>
    <property type="project" value="UniProtKB-SubCell"/>
</dbReference>
<dbReference type="InterPro" id="IPR044746">
    <property type="entry name" value="ABCC_6TM_D1"/>
</dbReference>
<evidence type="ECO:0000256" key="9">
    <source>
        <dbReference type="ARBA" id="ARBA00023136"/>
    </source>
</evidence>
<feature type="transmembrane region" description="Helical" evidence="11">
    <location>
        <begin position="825"/>
        <end position="847"/>
    </location>
</feature>
<feature type="region of interest" description="Disordered" evidence="10">
    <location>
        <begin position="451"/>
        <end position="478"/>
    </location>
</feature>
<keyword evidence="8 11" id="KW-1133">Transmembrane helix</keyword>
<dbReference type="FunFam" id="1.20.1560.10:FF:000013">
    <property type="entry name" value="ABC transporter C family member 2"/>
    <property type="match status" value="1"/>
</dbReference>
<organism evidence="14 15">
    <name type="scientific">Euplotes crassus</name>
    <dbReference type="NCBI Taxonomy" id="5936"/>
    <lineage>
        <taxon>Eukaryota</taxon>
        <taxon>Sar</taxon>
        <taxon>Alveolata</taxon>
        <taxon>Ciliophora</taxon>
        <taxon>Intramacronucleata</taxon>
        <taxon>Spirotrichea</taxon>
        <taxon>Hypotrichia</taxon>
        <taxon>Euplotida</taxon>
        <taxon>Euplotidae</taxon>
        <taxon>Moneuplotes</taxon>
    </lineage>
</organism>
<dbReference type="InterPro" id="IPR003593">
    <property type="entry name" value="AAA+_ATPase"/>
</dbReference>
<keyword evidence="6" id="KW-0547">Nucleotide-binding</keyword>
<evidence type="ECO:0000256" key="1">
    <source>
        <dbReference type="ARBA" id="ARBA00004141"/>
    </source>
</evidence>
<gene>
    <name evidence="14" type="ORF">ECRASSUSDP1_LOCUS488</name>
</gene>
<keyword evidence="7" id="KW-0067">ATP-binding</keyword>
<dbReference type="CDD" id="cd03250">
    <property type="entry name" value="ABCC_MRP_domain1"/>
    <property type="match status" value="1"/>
</dbReference>
<dbReference type="SUPFAM" id="SSF90123">
    <property type="entry name" value="ABC transporter transmembrane region"/>
    <property type="match status" value="2"/>
</dbReference>
<evidence type="ECO:0000256" key="2">
    <source>
        <dbReference type="ARBA" id="ARBA00009726"/>
    </source>
</evidence>
<feature type="region of interest" description="Disordered" evidence="10">
    <location>
        <begin position="493"/>
        <end position="516"/>
    </location>
</feature>
<dbReference type="SUPFAM" id="SSF52540">
    <property type="entry name" value="P-loop containing nucleoside triphosphate hydrolases"/>
    <property type="match status" value="2"/>
</dbReference>
<accession>A0AAD1X126</accession>
<dbReference type="Gene3D" id="3.40.50.300">
    <property type="entry name" value="P-loop containing nucleotide triphosphate hydrolases"/>
    <property type="match status" value="2"/>
</dbReference>
<keyword evidence="4 11" id="KW-0812">Transmembrane</keyword>
<feature type="domain" description="ABC transmembrane type-1" evidence="13">
    <location>
        <begin position="849"/>
        <end position="1107"/>
    </location>
</feature>
<dbReference type="Gene3D" id="1.20.1560.10">
    <property type="entry name" value="ABC transporter type 1, transmembrane domain"/>
    <property type="match status" value="2"/>
</dbReference>
<feature type="transmembrane region" description="Helical" evidence="11">
    <location>
        <begin position="113"/>
        <end position="138"/>
    </location>
</feature>
<reference evidence="14" key="1">
    <citation type="submission" date="2023-07" db="EMBL/GenBank/DDBJ databases">
        <authorList>
            <consortium name="AG Swart"/>
            <person name="Singh M."/>
            <person name="Singh A."/>
            <person name="Seah K."/>
            <person name="Emmerich C."/>
        </authorList>
    </citation>
    <scope>NUCLEOTIDE SEQUENCE</scope>
    <source>
        <strain evidence="14">DP1</strain>
    </source>
</reference>
<dbReference type="CDD" id="cd03244">
    <property type="entry name" value="ABCC_MRP_domain2"/>
    <property type="match status" value="1"/>
</dbReference>
<protein>
    <submittedName>
        <fullName evidence="14">Uncharacterized protein</fullName>
    </submittedName>
</protein>
<keyword evidence="15" id="KW-1185">Reference proteome</keyword>
<dbReference type="Proteomes" id="UP001295684">
    <property type="component" value="Unassembled WGS sequence"/>
</dbReference>
<feature type="transmembrane region" description="Helical" evidence="11">
    <location>
        <begin position="968"/>
        <end position="985"/>
    </location>
</feature>
<evidence type="ECO:0000259" key="13">
    <source>
        <dbReference type="PROSITE" id="PS50929"/>
    </source>
</evidence>
<name>A0AAD1X126_EUPCR</name>
<evidence type="ECO:0000256" key="10">
    <source>
        <dbReference type="SAM" id="MobiDB-lite"/>
    </source>
</evidence>
<dbReference type="FunFam" id="3.40.50.300:FF:000610">
    <property type="entry name" value="Multidrug resistance-associated ABC transporter"/>
    <property type="match status" value="1"/>
</dbReference>
<evidence type="ECO:0000313" key="15">
    <source>
        <dbReference type="Proteomes" id="UP001295684"/>
    </source>
</evidence>
<evidence type="ECO:0000256" key="5">
    <source>
        <dbReference type="ARBA" id="ARBA00022737"/>
    </source>
</evidence>
<feature type="transmembrane region" description="Helical" evidence="11">
    <location>
        <begin position="867"/>
        <end position="892"/>
    </location>
</feature>
<dbReference type="InterPro" id="IPR036640">
    <property type="entry name" value="ABC1_TM_sf"/>
</dbReference>
<dbReference type="PANTHER" id="PTHR24223:SF456">
    <property type="entry name" value="MULTIDRUG RESISTANCE-ASSOCIATED PROTEIN LETHAL(2)03659"/>
    <property type="match status" value="1"/>
</dbReference>
<evidence type="ECO:0000256" key="11">
    <source>
        <dbReference type="SAM" id="Phobius"/>
    </source>
</evidence>
<evidence type="ECO:0000256" key="6">
    <source>
        <dbReference type="ARBA" id="ARBA00022741"/>
    </source>
</evidence>
<feature type="compositionally biased region" description="Basic and acidic residues" evidence="10">
    <location>
        <begin position="451"/>
        <end position="474"/>
    </location>
</feature>
<keyword evidence="3" id="KW-0813">Transport</keyword>
<feature type="transmembrane region" description="Helical" evidence="11">
    <location>
        <begin position="1056"/>
        <end position="1072"/>
    </location>
</feature>
<evidence type="ECO:0000313" key="14">
    <source>
        <dbReference type="EMBL" id="CAI2359203.1"/>
    </source>
</evidence>
<feature type="compositionally biased region" description="Low complexity" evidence="10">
    <location>
        <begin position="500"/>
        <end position="513"/>
    </location>
</feature>
<keyword evidence="9 11" id="KW-0472">Membrane</keyword>
<evidence type="ECO:0000256" key="8">
    <source>
        <dbReference type="ARBA" id="ARBA00022989"/>
    </source>
</evidence>
<dbReference type="SMART" id="SM00382">
    <property type="entry name" value="AAA"/>
    <property type="match status" value="2"/>
</dbReference>
<evidence type="ECO:0000256" key="4">
    <source>
        <dbReference type="ARBA" id="ARBA00022692"/>
    </source>
</evidence>